<evidence type="ECO:0000313" key="1">
    <source>
        <dbReference type="EMBL" id="AYG00741.1"/>
    </source>
</evidence>
<sequence length="119" mass="13256">MEMNNNQIDYTAKGRVFLGAVENGEIKLTPLGFEFEYSNPRIGKNLSFPWHTIVKVELDVSLRGKVGSQFGLYLNTNSKVRFSSKDSGAILKRIGQQIGTDKLIRSRSLLAPLVDGLKL</sequence>
<accession>A0A387BQH6</accession>
<dbReference type="InterPro" id="IPR010360">
    <property type="entry name" value="DUF956"/>
</dbReference>
<dbReference type="KEGG" id="lact:D7I46_06335"/>
<dbReference type="Proteomes" id="UP000269374">
    <property type="component" value="Chromosome"/>
</dbReference>
<dbReference type="Pfam" id="PF06115">
    <property type="entry name" value="DUF956"/>
    <property type="match status" value="1"/>
</dbReference>
<dbReference type="EMBL" id="CP032627">
    <property type="protein sequence ID" value="AYG00741.1"/>
    <property type="molecule type" value="Genomic_DNA"/>
</dbReference>
<keyword evidence="2" id="KW-1185">Reference proteome</keyword>
<dbReference type="AlphaFoldDB" id="A0A387BQH6"/>
<dbReference type="OrthoDB" id="2243464at2"/>
<organism evidence="1 2">
    <name type="scientific">Lactococcus allomyrinae</name>
    <dbReference type="NCBI Taxonomy" id="2419773"/>
    <lineage>
        <taxon>Bacteria</taxon>
        <taxon>Bacillati</taxon>
        <taxon>Bacillota</taxon>
        <taxon>Bacilli</taxon>
        <taxon>Lactobacillales</taxon>
        <taxon>Streptococcaceae</taxon>
        <taxon>Lactococcus</taxon>
    </lineage>
</organism>
<evidence type="ECO:0000313" key="2">
    <source>
        <dbReference type="Proteomes" id="UP000269374"/>
    </source>
</evidence>
<protein>
    <submittedName>
        <fullName evidence="1">DUF956 family protein</fullName>
    </submittedName>
</protein>
<gene>
    <name evidence="1" type="ORF">D7I46_06335</name>
</gene>
<proteinExistence type="predicted"/>
<name>A0A387BQH6_9LACT</name>
<reference evidence="1 2" key="1">
    <citation type="submission" date="2018-09" db="EMBL/GenBank/DDBJ databases">
        <title>Genome sequencing of strain 1JSPR-7.</title>
        <authorList>
            <person name="Heo J."/>
            <person name="Kim S.-J."/>
            <person name="Kwon S.-W."/>
        </authorList>
    </citation>
    <scope>NUCLEOTIDE SEQUENCE [LARGE SCALE GENOMIC DNA]</scope>
    <source>
        <strain evidence="1 2">1JSPR-7</strain>
    </source>
</reference>